<dbReference type="InterPro" id="IPR058849">
    <property type="entry name" value="Ulvan_lyase_2nd"/>
</dbReference>
<dbReference type="EMBL" id="FP476056">
    <property type="protein sequence ID" value="CAZ97587.1"/>
    <property type="molecule type" value="Genomic_DNA"/>
</dbReference>
<dbReference type="Gene3D" id="2.70.98.70">
    <property type="match status" value="1"/>
</dbReference>
<dbReference type="Pfam" id="PF26377">
    <property type="entry name" value="Ulvan_lyase_2nd"/>
    <property type="match status" value="1"/>
</dbReference>
<dbReference type="Pfam" id="PF07940">
    <property type="entry name" value="Hepar_II_III_C"/>
    <property type="match status" value="1"/>
</dbReference>
<evidence type="ECO:0000256" key="2">
    <source>
        <dbReference type="SAM" id="SignalP"/>
    </source>
</evidence>
<evidence type="ECO:0000259" key="4">
    <source>
        <dbReference type="Pfam" id="PF26377"/>
    </source>
</evidence>
<name>G0L119_ZOBGA</name>
<dbReference type="SUPFAM" id="SSF48230">
    <property type="entry name" value="Chondroitin AC/alginate lyase"/>
    <property type="match status" value="1"/>
</dbReference>
<dbReference type="GO" id="GO:0030313">
    <property type="term" value="C:cell envelope"/>
    <property type="evidence" value="ECO:0007669"/>
    <property type="project" value="UniProtKB-SubCell"/>
</dbReference>
<evidence type="ECO:0000256" key="1">
    <source>
        <dbReference type="ARBA" id="ARBA00004196"/>
    </source>
</evidence>
<dbReference type="InterPro" id="IPR012480">
    <property type="entry name" value="Hepar_II_III_C"/>
</dbReference>
<keyword evidence="6" id="KW-1185">Reference proteome</keyword>
<dbReference type="Gene3D" id="1.50.10.100">
    <property type="entry name" value="Chondroitin AC/alginate lyase"/>
    <property type="match status" value="1"/>
</dbReference>
<evidence type="ECO:0000313" key="6">
    <source>
        <dbReference type="Proteomes" id="UP000008898"/>
    </source>
</evidence>
<gene>
    <name evidence="5" type="ordered locus">zobellia_3449</name>
</gene>
<comment type="subcellular location">
    <subcellularLocation>
        <location evidence="1">Cell envelope</location>
    </subcellularLocation>
</comment>
<proteinExistence type="predicted"/>
<dbReference type="HOGENOM" id="CLU_014479_0_0_10"/>
<dbReference type="PATRIC" id="fig|63186.3.peg.3360"/>
<feature type="signal peptide" evidence="2">
    <location>
        <begin position="1"/>
        <end position="32"/>
    </location>
</feature>
<feature type="domain" description="Heparinase II/III-like C-terminal" evidence="3">
    <location>
        <begin position="509"/>
        <end position="635"/>
    </location>
</feature>
<evidence type="ECO:0000313" key="5">
    <source>
        <dbReference type="EMBL" id="CAZ97587.1"/>
    </source>
</evidence>
<dbReference type="GO" id="GO:0016829">
    <property type="term" value="F:lyase activity"/>
    <property type="evidence" value="ECO:0007669"/>
    <property type="project" value="InterPro"/>
</dbReference>
<dbReference type="AlphaFoldDB" id="G0L119"/>
<organism evidence="5 6">
    <name type="scientific">Zobellia galactanivorans (strain DSM 12802 / CCUG 47099 / CIP 106680 / NCIMB 13871 / Dsij)</name>
    <dbReference type="NCBI Taxonomy" id="63186"/>
    <lineage>
        <taxon>Bacteria</taxon>
        <taxon>Pseudomonadati</taxon>
        <taxon>Bacteroidota</taxon>
        <taxon>Flavobacteriia</taxon>
        <taxon>Flavobacteriales</taxon>
        <taxon>Flavobacteriaceae</taxon>
        <taxon>Zobellia</taxon>
    </lineage>
</organism>
<dbReference type="STRING" id="63186.ZOBELLIA_3449"/>
<dbReference type="KEGG" id="zga:ZOBELLIA_3449"/>
<dbReference type="InterPro" id="IPR008929">
    <property type="entry name" value="Chondroitin_lyas"/>
</dbReference>
<reference evidence="5 6" key="2">
    <citation type="journal article" date="2012" name="Environ. Microbiol.">
        <title>Characterization of the first alginolytic operons in a marine bacterium: from their emergence in marine Flavobacteriia to their independent transfers to marine Proteobacteria and human gut Bacteroides.</title>
        <authorList>
            <person name="Thomas F."/>
            <person name="Barbeyron T."/>
            <person name="Tonon T."/>
            <person name="Genicot S."/>
            <person name="Czjzek M."/>
            <person name="Michel G."/>
        </authorList>
    </citation>
    <scope>NUCLEOTIDE SEQUENCE [LARGE SCALE GENOMIC DNA]</scope>
    <source>
        <strain evidence="6">DSM 12802 / CCUG 47099 / CIP 106680 / NCIMB 13871 / Dsij</strain>
    </source>
</reference>
<keyword evidence="2" id="KW-0732">Signal</keyword>
<reference evidence="6" key="1">
    <citation type="submission" date="2009-07" db="EMBL/GenBank/DDBJ databases">
        <title>Complete genome sequence of Zobellia galactanivorans Dsij.</title>
        <authorList>
            <consortium name="Genoscope - CEA"/>
        </authorList>
    </citation>
    <scope>NUCLEOTIDE SEQUENCE [LARGE SCALE GENOMIC DNA]</scope>
    <source>
        <strain evidence="6">DSM 12802 / CCUG 47099 / CIP 106680 / NCIMB 13871 / Dsij</strain>
    </source>
</reference>
<sequence length="941" mass="107669">MRMNLRKAMKQVKGKKMWFAICMVWVSVMAMAQSTAHPRIYVTDQERAVFVKSLESVEWKKELVNTKKERLAKYISYWEKDPEWLVSRLQMNWNTKHDKVFLKGGDFSHSKGKAPVPTVRYSGTRDWATDYERPKLEEVQPYFDDPRGLYLRHKEGGKMEWVHPSRSGFAIDKINEQIMELVADAAFLYWLTGEQKYADFAAPVFFTYMEGMYYRDAPIDLEKSEQANISGLATFEVIHEGIVVSLVTTYDFLYNYFKANKKDLHTSVAVFQKWGDQIIKKGIPDNNWNLFQARFLTYIGLVLEGNQNYKNGKGQEYFLDHTFNISTDRQIAIKESLLVYDQENAMWPECASYSVHVITTFLRIFTLLDHATNANEFANFPIVERAALASFQYLFPSGYTVGFGDSHHKMLPPENFELLVANYRKYGQVEKEKLISGLLSQMVNEGVYDRRAKDFFELFFYTDHLIENHSKEDVNTDKLVSPTFYAPNVSMLNQRMGKGENAVMASIVGSFGNHAHANGISLELYANNYVLGTDMGRGPSYWHDDHRNFYSRFPAHNTVVVDGQSDYAAMRTYFPFKLENVFPKSGERPSFDKVTFSNVSFVEPKTVSDQQRFTAVIASNTKKPYVIDVFRSKKQKGGRQKHEYIYHNLGQSLELFDVKNNPLKTMPTDELSSIKGDLKGYDYFTDKTKTINSGDIRAIFTLKSSESPDNFMKLWVKGSENQTLYKVNSPKSNALSEGTAPKEVLEKPIPTLILKRDEAAWEHPFAVIFNPFMEGEANPIANVSFSSVPEYPNTQIIDVLLNDKTTLDRTVLNASESDVVSKDGFYQKGFLSILRTTHNEADIEFMFLSGMEKFESHGWDIVSSGSPFSFTLEKAPNGYAVSNDKPITINMPLPKEGSQPEIHLFEDGKLVASRKGTTNRNNSGQVVFKLSKSYDKVLITY</sequence>
<evidence type="ECO:0000259" key="3">
    <source>
        <dbReference type="Pfam" id="PF07940"/>
    </source>
</evidence>
<accession>G0L119</accession>
<protein>
    <submittedName>
        <fullName evidence="5">Conserved hypothetical periplasmic protein</fullName>
    </submittedName>
</protein>
<dbReference type="Proteomes" id="UP000008898">
    <property type="component" value="Chromosome"/>
</dbReference>
<feature type="chain" id="PRO_5003402165" evidence="2">
    <location>
        <begin position="33"/>
        <end position="941"/>
    </location>
</feature>
<feature type="domain" description="Endo-acting ulvan lyase 2nd" evidence="4">
    <location>
        <begin position="343"/>
        <end position="453"/>
    </location>
</feature>